<dbReference type="EMBL" id="MJMI01000164">
    <property type="protein sequence ID" value="OLQ84334.1"/>
    <property type="molecule type" value="Genomic_DNA"/>
</dbReference>
<evidence type="ECO:0000256" key="2">
    <source>
        <dbReference type="SAM" id="SignalP"/>
    </source>
</evidence>
<feature type="chain" id="PRO_5018549719" evidence="2">
    <location>
        <begin position="22"/>
        <end position="113"/>
    </location>
</feature>
<dbReference type="Gene3D" id="2.40.50.200">
    <property type="entry name" value="Bacterial OB-fold"/>
    <property type="match status" value="1"/>
</dbReference>
<keyword evidence="5" id="KW-1185">Reference proteome</keyword>
<name>A0A3N3DZK8_9VIBR</name>
<keyword evidence="1 2" id="KW-0732">Signal</keyword>
<evidence type="ECO:0000256" key="1">
    <source>
        <dbReference type="ARBA" id="ARBA00022729"/>
    </source>
</evidence>
<dbReference type="InterPro" id="IPR005220">
    <property type="entry name" value="CarO-like"/>
</dbReference>
<evidence type="ECO:0000313" key="6">
    <source>
        <dbReference type="Proteomes" id="UP000278792"/>
    </source>
</evidence>
<evidence type="ECO:0000313" key="4">
    <source>
        <dbReference type="EMBL" id="ROV59944.1"/>
    </source>
</evidence>
<comment type="caution">
    <text evidence="4">The sequence shown here is derived from an EMBL/GenBank/DDBJ whole genome shotgun (WGS) entry which is preliminary data.</text>
</comment>
<dbReference type="InterPro" id="IPR036700">
    <property type="entry name" value="BOBF_sf"/>
</dbReference>
<organism evidence="4 6">
    <name type="scientific">Vibrio ponticus</name>
    <dbReference type="NCBI Taxonomy" id="265668"/>
    <lineage>
        <taxon>Bacteria</taxon>
        <taxon>Pseudomonadati</taxon>
        <taxon>Pseudomonadota</taxon>
        <taxon>Gammaproteobacteria</taxon>
        <taxon>Vibrionales</taxon>
        <taxon>Vibrionaceae</taxon>
        <taxon>Vibrio</taxon>
    </lineage>
</organism>
<dbReference type="AlphaFoldDB" id="A0A3N3DZK8"/>
<dbReference type="PANTHER" id="PTHR36571">
    <property type="entry name" value="PROTEIN YGIW"/>
    <property type="match status" value="1"/>
</dbReference>
<evidence type="ECO:0000313" key="3">
    <source>
        <dbReference type="EMBL" id="OLQ84334.1"/>
    </source>
</evidence>
<dbReference type="Proteomes" id="UP000278792">
    <property type="component" value="Unassembled WGS sequence"/>
</dbReference>
<reference evidence="3 5" key="1">
    <citation type="submission" date="2016-09" db="EMBL/GenBank/DDBJ databases">
        <title>Genomic Taxonomy of the Vibrionaceae.</title>
        <authorList>
            <person name="Gonzalez-Castillo A."/>
            <person name="Gomez-Gil B."/>
            <person name="Enciso-Ibarra K."/>
        </authorList>
    </citation>
    <scope>NUCLEOTIDE SEQUENCE [LARGE SCALE GENOMIC DNA]</scope>
    <source>
        <strain evidence="3 5">CAIM 1731</strain>
    </source>
</reference>
<dbReference type="SUPFAM" id="SSF101756">
    <property type="entry name" value="Hypothetical protein YgiW"/>
    <property type="match status" value="1"/>
</dbReference>
<dbReference type="EMBL" id="RKIK01000029">
    <property type="protein sequence ID" value="ROV59944.1"/>
    <property type="molecule type" value="Genomic_DNA"/>
</dbReference>
<dbReference type="OrthoDB" id="598245at2"/>
<dbReference type="RefSeq" id="WP_075652804.1">
    <property type="nucleotide sequence ID" value="NZ_AP019658.1"/>
</dbReference>
<dbReference type="Pfam" id="PF04076">
    <property type="entry name" value="BOF"/>
    <property type="match status" value="1"/>
</dbReference>
<reference evidence="4 6" key="2">
    <citation type="submission" date="2018-11" db="EMBL/GenBank/DDBJ databases">
        <title>Vibrio ponticus strain CAIM 1751 pathogenic for the snapper Lutjanus guttatus.</title>
        <authorList>
            <person name="Soto-Rodriguez S."/>
            <person name="Lozano-Olvera R."/>
            <person name="Gomez-Gil B."/>
        </authorList>
    </citation>
    <scope>NUCLEOTIDE SEQUENCE [LARGE SCALE GENOMIC DNA]</scope>
    <source>
        <strain evidence="4 6">CAIM 1751</strain>
    </source>
</reference>
<proteinExistence type="predicted"/>
<evidence type="ECO:0000313" key="5">
    <source>
        <dbReference type="Proteomes" id="UP000186206"/>
    </source>
</evidence>
<dbReference type="NCBIfam" id="NF033674">
    <property type="entry name" value="stress_OB_fold"/>
    <property type="match status" value="1"/>
</dbReference>
<dbReference type="Proteomes" id="UP000186206">
    <property type="component" value="Unassembled WGS sequence"/>
</dbReference>
<feature type="signal peptide" evidence="2">
    <location>
        <begin position="1"/>
        <end position="21"/>
    </location>
</feature>
<gene>
    <name evidence="3" type="ORF">BIY21_05470</name>
    <name evidence="4" type="ORF">EGH82_11355</name>
</gene>
<sequence length="113" mass="12183">MKKTLLAIVVACSVITAPAFAAFKGPETAAVNTVKQANDAADDSAVLLTGNIIESIGNETYLFKDETGQIQIEIDDEDWMGVDVTPNDRVVIRGEVDSEWSTPKIDVDSVQKI</sequence>
<accession>A0A3N3DZK8</accession>
<dbReference type="PANTHER" id="PTHR36571:SF1">
    <property type="entry name" value="PROTEIN YGIW"/>
    <property type="match status" value="1"/>
</dbReference>
<protein>
    <submittedName>
        <fullName evidence="4">NirD/YgiW/YdeI family stress tolerance protein</fullName>
    </submittedName>
</protein>